<reference evidence="2 3" key="1">
    <citation type="submission" date="2017-06" db="EMBL/GenBank/DDBJ databases">
        <authorList>
            <person name="Varghese N."/>
            <person name="Submissions S."/>
        </authorList>
    </citation>
    <scope>NUCLEOTIDE SEQUENCE [LARGE SCALE GENOMIC DNA]</scope>
    <source>
        <strain evidence="2 3">DSM 19840</strain>
    </source>
</reference>
<dbReference type="Proteomes" id="UP000198337">
    <property type="component" value="Unassembled WGS sequence"/>
</dbReference>
<proteinExistence type="predicted"/>
<feature type="chain" id="PRO_5047114317" evidence="1">
    <location>
        <begin position="24"/>
        <end position="198"/>
    </location>
</feature>
<evidence type="ECO:0000313" key="2">
    <source>
        <dbReference type="EMBL" id="SNR62815.1"/>
    </source>
</evidence>
<gene>
    <name evidence="2" type="ORF">SAMN04488009_2829</name>
</gene>
<feature type="signal peptide" evidence="1">
    <location>
        <begin position="1"/>
        <end position="23"/>
    </location>
</feature>
<protein>
    <submittedName>
        <fullName evidence="2">Uncharacterized protein</fullName>
    </submittedName>
</protein>
<dbReference type="RefSeq" id="WP_089261281.1">
    <property type="nucleotide sequence ID" value="NZ_FZNV01000004.1"/>
</dbReference>
<sequence length="198" mass="22925">MKFLNYRIFLVSFFLFSISYSQKAPVKVGKRDGSVFTAVGKMKDNRIKIWESTKPKAYYLDLSEIEFVHFRYGKRKGDKMYRSVIVEGRDNSIFLEELVKGEISLYKDFTANMVMGATPMGAGGPMIQSYNIIDYYVKRGNQKSATHLASNELFSKNFKKAASDFFSDCPLLVEKLHKKEFNKKDIKEIVTFYNEKCD</sequence>
<organism evidence="2 3">
    <name type="scientific">Maribacter sedimenticola</name>
    <dbReference type="NCBI Taxonomy" id="228956"/>
    <lineage>
        <taxon>Bacteria</taxon>
        <taxon>Pseudomonadati</taxon>
        <taxon>Bacteroidota</taxon>
        <taxon>Flavobacteriia</taxon>
        <taxon>Flavobacteriales</taxon>
        <taxon>Flavobacteriaceae</taxon>
        <taxon>Maribacter</taxon>
    </lineage>
</organism>
<accession>A0ABY1SJ61</accession>
<name>A0ABY1SJ61_9FLAO</name>
<comment type="caution">
    <text evidence="2">The sequence shown here is derived from an EMBL/GenBank/DDBJ whole genome shotgun (WGS) entry which is preliminary data.</text>
</comment>
<evidence type="ECO:0000313" key="3">
    <source>
        <dbReference type="Proteomes" id="UP000198337"/>
    </source>
</evidence>
<evidence type="ECO:0000256" key="1">
    <source>
        <dbReference type="SAM" id="SignalP"/>
    </source>
</evidence>
<keyword evidence="3" id="KW-1185">Reference proteome</keyword>
<dbReference type="EMBL" id="FZNV01000004">
    <property type="protein sequence ID" value="SNR62815.1"/>
    <property type="molecule type" value="Genomic_DNA"/>
</dbReference>
<keyword evidence="1" id="KW-0732">Signal</keyword>